<evidence type="ECO:0000313" key="2">
    <source>
        <dbReference type="Proteomes" id="UP000570514"/>
    </source>
</evidence>
<gene>
    <name evidence="1" type="ORF">FHS83_000863</name>
</gene>
<organism evidence="1 2">
    <name type="scientific">Rhizomicrobium palustre</name>
    <dbReference type="NCBI Taxonomy" id="189966"/>
    <lineage>
        <taxon>Bacteria</taxon>
        <taxon>Pseudomonadati</taxon>
        <taxon>Pseudomonadota</taxon>
        <taxon>Alphaproteobacteria</taxon>
        <taxon>Micropepsales</taxon>
        <taxon>Micropepsaceae</taxon>
        <taxon>Rhizomicrobium</taxon>
    </lineage>
</organism>
<reference evidence="1 2" key="1">
    <citation type="submission" date="2020-03" db="EMBL/GenBank/DDBJ databases">
        <title>Genomic Encyclopedia of Type Strains, Phase IV (KMG-IV): sequencing the most valuable type-strain genomes for metagenomic binning, comparative biology and taxonomic classification.</title>
        <authorList>
            <person name="Goeker M."/>
        </authorList>
    </citation>
    <scope>NUCLEOTIDE SEQUENCE [LARGE SCALE GENOMIC DNA]</scope>
    <source>
        <strain evidence="1 2">DSM 19867</strain>
    </source>
</reference>
<accession>A0A846MWF0</accession>
<dbReference type="AlphaFoldDB" id="A0A846MWF0"/>
<dbReference type="InterPro" id="IPR007948">
    <property type="entry name" value="DUF736"/>
</dbReference>
<dbReference type="EMBL" id="JAASRM010000001">
    <property type="protein sequence ID" value="NIK87545.1"/>
    <property type="molecule type" value="Genomic_DNA"/>
</dbReference>
<dbReference type="Proteomes" id="UP000570514">
    <property type="component" value="Unassembled WGS sequence"/>
</dbReference>
<dbReference type="RefSeq" id="WP_167081265.1">
    <property type="nucleotide sequence ID" value="NZ_BAAADC010000001.1"/>
</dbReference>
<name>A0A846MWF0_9PROT</name>
<protein>
    <submittedName>
        <fullName evidence="1">Uncharacterized protein (DUF736 family)</fullName>
    </submittedName>
</protein>
<keyword evidence="2" id="KW-1185">Reference proteome</keyword>
<evidence type="ECO:0000313" key="1">
    <source>
        <dbReference type="EMBL" id="NIK87545.1"/>
    </source>
</evidence>
<sequence>MAEIGTLTQTRDGGWAGSIFLLAQWVKIHIARNDNQTSRKSPAYRIFSGAADLGALWARKTKDEDPQDFLSGEIECPGLAEPIPVAVFFSDGQTRARVVWNRRSENAARLSTAE</sequence>
<comment type="caution">
    <text evidence="1">The sequence shown here is derived from an EMBL/GenBank/DDBJ whole genome shotgun (WGS) entry which is preliminary data.</text>
</comment>
<proteinExistence type="predicted"/>
<dbReference type="Pfam" id="PF05284">
    <property type="entry name" value="DUF736"/>
    <property type="match status" value="1"/>
</dbReference>